<gene>
    <name evidence="1" type="ORF">QSH54_021440</name>
</gene>
<dbReference type="Proteomes" id="UP001169740">
    <property type="component" value="Unassembled WGS sequence"/>
</dbReference>
<accession>A0ACC6VEY1</accession>
<proteinExistence type="predicted"/>
<evidence type="ECO:0000313" key="1">
    <source>
        <dbReference type="EMBL" id="MFB8964382.1"/>
    </source>
</evidence>
<name>A0ACC6VEY1_9XANT</name>
<reference evidence="1" key="1">
    <citation type="submission" date="2024-09" db="EMBL/GenBank/DDBJ databases">
        <authorList>
            <person name="Popovic Milovanovic T."/>
            <person name="Greer S."/>
            <person name="Ilicic R."/>
            <person name="Jelusic A."/>
            <person name="Grant M."/>
            <person name="Vicente J."/>
            <person name="Studholme D.J."/>
        </authorList>
    </citation>
    <scope>NUCLEOTIDE SEQUENCE</scope>
    <source>
        <strain evidence="1">Xp320</strain>
    </source>
</reference>
<feature type="non-terminal residue" evidence="1">
    <location>
        <position position="1"/>
    </location>
</feature>
<keyword evidence="1" id="KW-0540">Nuclease</keyword>
<organism evidence="1 2">
    <name type="scientific">Xanthomonas arboricola pv. pruni</name>
    <dbReference type="NCBI Taxonomy" id="69929"/>
    <lineage>
        <taxon>Bacteria</taxon>
        <taxon>Pseudomonadati</taxon>
        <taxon>Pseudomonadota</taxon>
        <taxon>Gammaproteobacteria</taxon>
        <taxon>Lysobacterales</taxon>
        <taxon>Lysobacteraceae</taxon>
        <taxon>Xanthomonas</taxon>
    </lineage>
</organism>
<dbReference type="EMBL" id="JASVYU020000049">
    <property type="protein sequence ID" value="MFB8964382.1"/>
    <property type="molecule type" value="Genomic_DNA"/>
</dbReference>
<keyword evidence="1" id="KW-0269">Exonuclease</keyword>
<keyword evidence="1" id="KW-0378">Hydrolase</keyword>
<sequence length="137" mass="15090">TVHRSKGTEADYVVLPGMVSRGFPNLRSDDPVLSLAMPAGDTYPLSEERRLFYVALTRARRTVAMFTVLGKQSPFLDELVKEGSVKVTTLAGTAVKEDRCPICKVGVFVDRTGPHGPFKSCSSYPRCQSKPRRSVNK</sequence>
<evidence type="ECO:0000313" key="2">
    <source>
        <dbReference type="Proteomes" id="UP001169740"/>
    </source>
</evidence>
<protein>
    <submittedName>
        <fullName evidence="1">3'-5' exonuclease</fullName>
    </submittedName>
</protein>
<comment type="caution">
    <text evidence="1">The sequence shown here is derived from an EMBL/GenBank/DDBJ whole genome shotgun (WGS) entry which is preliminary data.</text>
</comment>